<dbReference type="Gene3D" id="2.60.120.560">
    <property type="entry name" value="Exo-inulinase, domain 1"/>
    <property type="match status" value="1"/>
</dbReference>
<dbReference type="InterPro" id="IPR013189">
    <property type="entry name" value="Glyco_hydro_32_C"/>
</dbReference>
<reference evidence="8 9" key="1">
    <citation type="submission" date="2019-08" db="EMBL/GenBank/DDBJ databases">
        <title>Complete genome sequence of Spiroplasma chinense CCH (DSM 19755).</title>
        <authorList>
            <person name="Shen H.-Y."/>
            <person name="Lin Y.-C."/>
            <person name="Chou L."/>
            <person name="Kuo C.-H."/>
        </authorList>
    </citation>
    <scope>NUCLEOTIDE SEQUENCE [LARGE SCALE GENOMIC DNA]</scope>
    <source>
        <strain evidence="8 9">CCH</strain>
    </source>
</reference>
<dbReference type="InterPro" id="IPR001362">
    <property type="entry name" value="Glyco_hydro_32"/>
</dbReference>
<dbReference type="GO" id="GO:0005737">
    <property type="term" value="C:cytoplasm"/>
    <property type="evidence" value="ECO:0007669"/>
    <property type="project" value="TreeGrafter"/>
</dbReference>
<dbReference type="InterPro" id="IPR054816">
    <property type="entry name" value="Lipoprotein_mollicutes-type_CS"/>
</dbReference>
<feature type="domain" description="Glycosyl hydrolase family 32 C-terminal" evidence="7">
    <location>
        <begin position="421"/>
        <end position="554"/>
    </location>
</feature>
<dbReference type="Proteomes" id="UP000323144">
    <property type="component" value="Chromosome"/>
</dbReference>
<dbReference type="SMART" id="SM00640">
    <property type="entry name" value="Glyco_32"/>
    <property type="match status" value="1"/>
</dbReference>
<dbReference type="KEGG" id="schi:SCHIN_v1c07320"/>
<dbReference type="CDD" id="cd18622">
    <property type="entry name" value="GH32_Inu-like"/>
    <property type="match status" value="1"/>
</dbReference>
<dbReference type="Pfam" id="PF00251">
    <property type="entry name" value="Glyco_hydro_32N"/>
    <property type="match status" value="1"/>
</dbReference>
<protein>
    <submittedName>
        <fullName evidence="8">Levanase</fullName>
    </submittedName>
</protein>
<evidence type="ECO:0000256" key="5">
    <source>
        <dbReference type="SAM" id="SignalP"/>
    </source>
</evidence>
<sequence length="570" mass="65348">MKRLLSGLAAFTLIASTATSAVACQKKDKGYVLPELNEEKYTNMFHVQNPTQGMMNDIQGGFYDEKNDLWHIYFLQNAEGRFDKYGYNHGGFGSIWYHVTTRDFVNWEYHGPAVPNIEHYSDSSSGSFYVDVDDNFGYQQQAKDNGFDNAIIAIPCSYSDYGQTMMMYYSIDGGYTFLPIKDTAVLVNPNEKENGGNFRDPYFFTSKDSEGNTKYIIYMAEQNYFGVYVSDKPTEGYKRVGKVTARYPKFECPNLYQMNVTDENGKIEQKWVMFYGGVGSDGKQENDPALSFGTYYAVGHLDENFVFVEENPGPMKRIDFGPDYYGANFWKKSFVNTNVDSLYTVGWINSWDYNWSTPNDGRLGIMSLVREISLKKNGNDYSFETNFVNFWDEDKVDTNLPKGVSTVSELKNNNTVEVAKKQTGTTTNEEKFLEKNGYDGKTFKLDLDLNKLSNQDSANVKIGDDKYNVALTLDFKNNTVSVKRKQDYKFAMGQNEFNATRTYKTNLDLNAKLEVFIDRNVVEYKFPDGKVFTMLKYPIGAQEEELSVSSTNNSEISFDYYQLQWKPRTK</sequence>
<dbReference type="SUPFAM" id="SSF75005">
    <property type="entry name" value="Arabinanase/levansucrase/invertase"/>
    <property type="match status" value="1"/>
</dbReference>
<gene>
    <name evidence="8" type="primary">sacC</name>
    <name evidence="8" type="ORF">SCHIN_v1c07320</name>
</gene>
<dbReference type="NCBIfam" id="NF038029">
    <property type="entry name" value="LP_plasma"/>
    <property type="match status" value="1"/>
</dbReference>
<dbReference type="InterPro" id="IPR023296">
    <property type="entry name" value="Glyco_hydro_beta-prop_sf"/>
</dbReference>
<feature type="signal peptide" evidence="5">
    <location>
        <begin position="1"/>
        <end position="23"/>
    </location>
</feature>
<evidence type="ECO:0000256" key="4">
    <source>
        <dbReference type="RuleBase" id="RU362110"/>
    </source>
</evidence>
<dbReference type="InterPro" id="IPR013148">
    <property type="entry name" value="Glyco_hydro_32_N"/>
</dbReference>
<dbReference type="EMBL" id="CP043026">
    <property type="protein sequence ID" value="QEH61927.1"/>
    <property type="molecule type" value="Genomic_DNA"/>
</dbReference>
<dbReference type="GO" id="GO:0004575">
    <property type="term" value="F:sucrose alpha-glucosidase activity"/>
    <property type="evidence" value="ECO:0007669"/>
    <property type="project" value="TreeGrafter"/>
</dbReference>
<dbReference type="PANTHER" id="PTHR42800:SF1">
    <property type="entry name" value="EXOINULINASE INUD (AFU_ORTHOLOGUE AFUA_5G00480)"/>
    <property type="match status" value="1"/>
</dbReference>
<accession>A0A5B9Y6N8</accession>
<evidence type="ECO:0000313" key="9">
    <source>
        <dbReference type="Proteomes" id="UP000323144"/>
    </source>
</evidence>
<dbReference type="AlphaFoldDB" id="A0A5B9Y6N8"/>
<evidence type="ECO:0000256" key="1">
    <source>
        <dbReference type="ARBA" id="ARBA00009902"/>
    </source>
</evidence>
<dbReference type="Gene3D" id="2.115.10.20">
    <property type="entry name" value="Glycosyl hydrolase domain, family 43"/>
    <property type="match status" value="1"/>
</dbReference>
<evidence type="ECO:0000256" key="3">
    <source>
        <dbReference type="ARBA" id="ARBA00023295"/>
    </source>
</evidence>
<dbReference type="Pfam" id="PF08244">
    <property type="entry name" value="Glyco_hydro_32C"/>
    <property type="match status" value="1"/>
</dbReference>
<comment type="similarity">
    <text evidence="1 4">Belongs to the glycosyl hydrolase 32 family.</text>
</comment>
<dbReference type="SUPFAM" id="SSF49899">
    <property type="entry name" value="Concanavalin A-like lectins/glucanases"/>
    <property type="match status" value="1"/>
</dbReference>
<dbReference type="RefSeq" id="WP_166508304.1">
    <property type="nucleotide sequence ID" value="NZ_CP043026.1"/>
</dbReference>
<keyword evidence="5" id="KW-0732">Signal</keyword>
<feature type="chain" id="PRO_5022874532" evidence="5">
    <location>
        <begin position="24"/>
        <end position="570"/>
    </location>
</feature>
<dbReference type="GO" id="GO:0005987">
    <property type="term" value="P:sucrose catabolic process"/>
    <property type="evidence" value="ECO:0007669"/>
    <property type="project" value="TreeGrafter"/>
</dbReference>
<keyword evidence="3 4" id="KW-0326">Glycosidase</keyword>
<evidence type="ECO:0000256" key="2">
    <source>
        <dbReference type="ARBA" id="ARBA00022801"/>
    </source>
</evidence>
<keyword evidence="2 4" id="KW-0378">Hydrolase</keyword>
<evidence type="ECO:0000259" key="6">
    <source>
        <dbReference type="Pfam" id="PF00251"/>
    </source>
</evidence>
<proteinExistence type="inferred from homology"/>
<dbReference type="InterPro" id="IPR013320">
    <property type="entry name" value="ConA-like_dom_sf"/>
</dbReference>
<name>A0A5B9Y6N8_9MOLU</name>
<evidence type="ECO:0000313" key="8">
    <source>
        <dbReference type="EMBL" id="QEH61927.1"/>
    </source>
</evidence>
<feature type="domain" description="Glycosyl hydrolase family 32 N-terminal" evidence="6">
    <location>
        <begin position="49"/>
        <end position="379"/>
    </location>
</feature>
<dbReference type="PROSITE" id="PS51257">
    <property type="entry name" value="PROKAR_LIPOPROTEIN"/>
    <property type="match status" value="1"/>
</dbReference>
<dbReference type="PANTHER" id="PTHR42800">
    <property type="entry name" value="EXOINULINASE INUD (AFU_ORTHOLOGUE AFUA_5G00480)"/>
    <property type="match status" value="1"/>
</dbReference>
<dbReference type="NCBIfam" id="NF045726">
    <property type="entry name" value="XXplasma_LP"/>
    <property type="match status" value="1"/>
</dbReference>
<organism evidence="8 9">
    <name type="scientific">Spiroplasma chinense</name>
    <dbReference type="NCBI Taxonomy" id="216932"/>
    <lineage>
        <taxon>Bacteria</taxon>
        <taxon>Bacillati</taxon>
        <taxon>Mycoplasmatota</taxon>
        <taxon>Mollicutes</taxon>
        <taxon>Entomoplasmatales</taxon>
        <taxon>Spiroplasmataceae</taxon>
        <taxon>Spiroplasma</taxon>
    </lineage>
</organism>
<evidence type="ECO:0000259" key="7">
    <source>
        <dbReference type="Pfam" id="PF08244"/>
    </source>
</evidence>
<keyword evidence="9" id="KW-1185">Reference proteome</keyword>